<dbReference type="Proteomes" id="UP000645828">
    <property type="component" value="Unassembled WGS sequence"/>
</dbReference>
<feature type="compositionally biased region" description="Polar residues" evidence="1">
    <location>
        <begin position="1"/>
        <end position="23"/>
    </location>
</feature>
<feature type="compositionally biased region" description="Low complexity" evidence="1">
    <location>
        <begin position="288"/>
        <end position="297"/>
    </location>
</feature>
<feature type="region of interest" description="Disordered" evidence="1">
    <location>
        <begin position="1"/>
        <end position="168"/>
    </location>
</feature>
<proteinExistence type="predicted"/>
<sequence>MGDSCCSGSSPKISTWPSASGSKGSAFMSWLSQPVTAQKRQMASRIPAATQSAVPAKRQLQERSQSGIVDLCGGRQLPQVQGSKKSLPRTAPHKATASKPQEKTKNTSFWTVNGKRQRPKTKEKKPTGGPGRERGSPRRPVGGAPRGVASEGPAPARRPRGSRGSGGGSGIVGLGQLLPLQLTVPLPLTIPGLWILLGLEKEGDLDLDAASPSAWPLLPPIPPALHRTTVSDRPTSSLVEINSRLSPRRKLRHGGPLAETPRPPRNALPPFGPSNSSSDIPSLPPSLTPLTQDPCLH</sequence>
<feature type="region of interest" description="Disordered" evidence="1">
    <location>
        <begin position="227"/>
        <end position="297"/>
    </location>
</feature>
<protein>
    <submittedName>
        <fullName evidence="2">(raccoon dog) hypothetical protein</fullName>
    </submittedName>
</protein>
<feature type="compositionally biased region" description="Pro residues" evidence="1">
    <location>
        <begin position="261"/>
        <end position="272"/>
    </location>
</feature>
<gene>
    <name evidence="2" type="ORF">NYPRO_LOCUS2340</name>
</gene>
<reference evidence="2" key="1">
    <citation type="submission" date="2020-12" db="EMBL/GenBank/DDBJ databases">
        <authorList>
            <consortium name="Molecular Ecology Group"/>
        </authorList>
    </citation>
    <scope>NUCLEOTIDE SEQUENCE</scope>
    <source>
        <strain evidence="2">TBG_1078</strain>
    </source>
</reference>
<evidence type="ECO:0000256" key="1">
    <source>
        <dbReference type="SAM" id="MobiDB-lite"/>
    </source>
</evidence>
<evidence type="ECO:0000313" key="3">
    <source>
        <dbReference type="Proteomes" id="UP000645828"/>
    </source>
</evidence>
<accession>A0A811XXJ0</accession>
<dbReference type="EMBL" id="CAJHUB010000653">
    <property type="protein sequence ID" value="CAD7669545.1"/>
    <property type="molecule type" value="Genomic_DNA"/>
</dbReference>
<feature type="compositionally biased region" description="Low complexity" evidence="1">
    <location>
        <begin position="138"/>
        <end position="155"/>
    </location>
</feature>
<feature type="compositionally biased region" description="Polar residues" evidence="1">
    <location>
        <begin position="231"/>
        <end position="245"/>
    </location>
</feature>
<comment type="caution">
    <text evidence="2">The sequence shown here is derived from an EMBL/GenBank/DDBJ whole genome shotgun (WGS) entry which is preliminary data.</text>
</comment>
<evidence type="ECO:0000313" key="2">
    <source>
        <dbReference type="EMBL" id="CAD7669545.1"/>
    </source>
</evidence>
<organism evidence="2 3">
    <name type="scientific">Nyctereutes procyonoides</name>
    <name type="common">Raccoon dog</name>
    <name type="synonym">Canis procyonoides</name>
    <dbReference type="NCBI Taxonomy" id="34880"/>
    <lineage>
        <taxon>Eukaryota</taxon>
        <taxon>Metazoa</taxon>
        <taxon>Chordata</taxon>
        <taxon>Craniata</taxon>
        <taxon>Vertebrata</taxon>
        <taxon>Euteleostomi</taxon>
        <taxon>Mammalia</taxon>
        <taxon>Eutheria</taxon>
        <taxon>Laurasiatheria</taxon>
        <taxon>Carnivora</taxon>
        <taxon>Caniformia</taxon>
        <taxon>Canidae</taxon>
        <taxon>Nyctereutes</taxon>
    </lineage>
</organism>
<name>A0A811XXJ0_NYCPR</name>
<dbReference type="AlphaFoldDB" id="A0A811XXJ0"/>
<feature type="compositionally biased region" description="Polar residues" evidence="1">
    <location>
        <begin position="30"/>
        <end position="41"/>
    </location>
</feature>
<keyword evidence="3" id="KW-1185">Reference proteome</keyword>